<organism evidence="2 3">
    <name type="scientific">Ancylostoma ceylanicum</name>
    <dbReference type="NCBI Taxonomy" id="53326"/>
    <lineage>
        <taxon>Eukaryota</taxon>
        <taxon>Metazoa</taxon>
        <taxon>Ecdysozoa</taxon>
        <taxon>Nematoda</taxon>
        <taxon>Chromadorea</taxon>
        <taxon>Rhabditida</taxon>
        <taxon>Rhabditina</taxon>
        <taxon>Rhabditomorpha</taxon>
        <taxon>Strongyloidea</taxon>
        <taxon>Ancylostomatidae</taxon>
        <taxon>Ancylostomatinae</taxon>
        <taxon>Ancylostoma</taxon>
    </lineage>
</organism>
<evidence type="ECO:0000313" key="2">
    <source>
        <dbReference type="EMBL" id="EYC15603.1"/>
    </source>
</evidence>
<accession>A0A016UM80</accession>
<feature type="region of interest" description="Disordered" evidence="1">
    <location>
        <begin position="1"/>
        <end position="73"/>
    </location>
</feature>
<dbReference type="AlphaFoldDB" id="A0A016UM80"/>
<proteinExistence type="predicted"/>
<reference evidence="3" key="1">
    <citation type="journal article" date="2015" name="Nat. Genet.">
        <title>The genome and transcriptome of the zoonotic hookworm Ancylostoma ceylanicum identify infection-specific gene families.</title>
        <authorList>
            <person name="Schwarz E.M."/>
            <person name="Hu Y."/>
            <person name="Antoshechkin I."/>
            <person name="Miller M.M."/>
            <person name="Sternberg P.W."/>
            <person name="Aroian R.V."/>
        </authorList>
    </citation>
    <scope>NUCLEOTIDE SEQUENCE</scope>
    <source>
        <strain evidence="3">HY135</strain>
    </source>
</reference>
<evidence type="ECO:0000313" key="3">
    <source>
        <dbReference type="Proteomes" id="UP000024635"/>
    </source>
</evidence>
<name>A0A016UM80_9BILA</name>
<gene>
    <name evidence="2" type="primary">Acey_s0036.g3240</name>
    <name evidence="2" type="ORF">Y032_0036g3240</name>
</gene>
<evidence type="ECO:0000256" key="1">
    <source>
        <dbReference type="SAM" id="MobiDB-lite"/>
    </source>
</evidence>
<comment type="caution">
    <text evidence="2">The sequence shown here is derived from an EMBL/GenBank/DDBJ whole genome shotgun (WGS) entry which is preliminary data.</text>
</comment>
<dbReference type="Proteomes" id="UP000024635">
    <property type="component" value="Unassembled WGS sequence"/>
</dbReference>
<protein>
    <submittedName>
        <fullName evidence="2">Uncharacterized protein</fullName>
    </submittedName>
</protein>
<keyword evidence="3" id="KW-1185">Reference proteome</keyword>
<feature type="compositionally biased region" description="Polar residues" evidence="1">
    <location>
        <begin position="1"/>
        <end position="22"/>
    </location>
</feature>
<dbReference type="EMBL" id="JARK01001372">
    <property type="protein sequence ID" value="EYC15603.1"/>
    <property type="molecule type" value="Genomic_DNA"/>
</dbReference>
<sequence length="97" mass="10954">MPNEQNGYCGPHTSSHSNNRNADANADGSLRYQRRPGEHLMRGPAYAGPIPRVRTKPLNQGNEVDQYEDYSPTVRQKRSITRLDTFRENAIETVGEP</sequence>